<reference evidence="2" key="1">
    <citation type="journal article" date="2020" name="mSystems">
        <title>Genome- and Community-Level Interaction Insights into Carbon Utilization and Element Cycling Functions of Hydrothermarchaeota in Hydrothermal Sediment.</title>
        <authorList>
            <person name="Zhou Z."/>
            <person name="Liu Y."/>
            <person name="Xu W."/>
            <person name="Pan J."/>
            <person name="Luo Z.H."/>
            <person name="Li M."/>
        </authorList>
    </citation>
    <scope>NUCLEOTIDE SEQUENCE [LARGE SCALE GENOMIC DNA]</scope>
    <source>
        <strain evidence="2">SpSt-961</strain>
    </source>
</reference>
<comment type="caution">
    <text evidence="2">The sequence shown here is derived from an EMBL/GenBank/DDBJ whole genome shotgun (WGS) entry which is preliminary data.</text>
</comment>
<accession>A0A7V3RFV4</accession>
<proteinExistence type="predicted"/>
<name>A0A7V3RFV4_UNCW3</name>
<dbReference type="AlphaFoldDB" id="A0A7V3RFV4"/>
<organism evidence="2">
    <name type="scientific">candidate division WOR-3 bacterium</name>
    <dbReference type="NCBI Taxonomy" id="2052148"/>
    <lineage>
        <taxon>Bacteria</taxon>
        <taxon>Bacteria division WOR-3</taxon>
    </lineage>
</organism>
<protein>
    <submittedName>
        <fullName evidence="2">T9SS type A sorting domain-containing protein</fullName>
    </submittedName>
</protein>
<dbReference type="InterPro" id="IPR026444">
    <property type="entry name" value="Secre_tail"/>
</dbReference>
<dbReference type="NCBIfam" id="TIGR04183">
    <property type="entry name" value="Por_Secre_tail"/>
    <property type="match status" value="1"/>
</dbReference>
<gene>
    <name evidence="2" type="ORF">ENX68_00100</name>
</gene>
<dbReference type="EMBL" id="DTOZ01000004">
    <property type="protein sequence ID" value="HGE77387.1"/>
    <property type="molecule type" value="Genomic_DNA"/>
</dbReference>
<sequence>MDSVGVVEIEGPPPTLTGRRFLLNPEWNIRGIEFDPRDGSYWITIAQISGSYVNQIVKVKGFYTPLTLIEESEKKDVSQWKLLKVVPNPARNNLSFHINPNNLIDYHLKIYDIAGRLVAIVPVNKGERVINWNPRKALLSNGVYFVTLRRETDTITEKFIFAH</sequence>
<feature type="domain" description="Secretion system C-terminal sorting" evidence="1">
    <location>
        <begin position="86"/>
        <end position="160"/>
    </location>
</feature>
<evidence type="ECO:0000259" key="1">
    <source>
        <dbReference type="Pfam" id="PF18962"/>
    </source>
</evidence>
<evidence type="ECO:0000313" key="2">
    <source>
        <dbReference type="EMBL" id="HGE77387.1"/>
    </source>
</evidence>
<dbReference type="Pfam" id="PF18962">
    <property type="entry name" value="Por_Secre_tail"/>
    <property type="match status" value="1"/>
</dbReference>